<evidence type="ECO:0000256" key="2">
    <source>
        <dbReference type="ARBA" id="ARBA00022801"/>
    </source>
</evidence>
<dbReference type="InterPro" id="IPR051132">
    <property type="entry name" value="3-5_Exonuclease_domain"/>
</dbReference>
<dbReference type="EMBL" id="MU154761">
    <property type="protein sequence ID" value="KAF9487625.1"/>
    <property type="molecule type" value="Genomic_DNA"/>
</dbReference>
<name>A0A9P5ZI56_PLEER</name>
<dbReference type="Pfam" id="PF01612">
    <property type="entry name" value="DNA_pol_A_exo1"/>
    <property type="match status" value="1"/>
</dbReference>
<dbReference type="SUPFAM" id="SSF53098">
    <property type="entry name" value="Ribonuclease H-like"/>
    <property type="match status" value="1"/>
</dbReference>
<dbReference type="GO" id="GO:0005634">
    <property type="term" value="C:nucleus"/>
    <property type="evidence" value="ECO:0007669"/>
    <property type="project" value="TreeGrafter"/>
</dbReference>
<evidence type="ECO:0000256" key="1">
    <source>
        <dbReference type="ARBA" id="ARBA00022722"/>
    </source>
</evidence>
<evidence type="ECO:0000259" key="3">
    <source>
        <dbReference type="Pfam" id="PF01612"/>
    </source>
</evidence>
<dbReference type="InterPro" id="IPR012337">
    <property type="entry name" value="RNaseH-like_sf"/>
</dbReference>
<proteinExistence type="predicted"/>
<dbReference type="OrthoDB" id="2267587at2759"/>
<dbReference type="GO" id="GO:0005737">
    <property type="term" value="C:cytoplasm"/>
    <property type="evidence" value="ECO:0007669"/>
    <property type="project" value="TreeGrafter"/>
</dbReference>
<gene>
    <name evidence="4" type="ORF">BDN71DRAFT_1594407</name>
</gene>
<dbReference type="GO" id="GO:0003676">
    <property type="term" value="F:nucleic acid binding"/>
    <property type="evidence" value="ECO:0007669"/>
    <property type="project" value="InterPro"/>
</dbReference>
<keyword evidence="5" id="KW-1185">Reference proteome</keyword>
<dbReference type="GO" id="GO:0008408">
    <property type="term" value="F:3'-5' exonuclease activity"/>
    <property type="evidence" value="ECO:0007669"/>
    <property type="project" value="InterPro"/>
</dbReference>
<evidence type="ECO:0000313" key="4">
    <source>
        <dbReference type="EMBL" id="KAF9487625.1"/>
    </source>
</evidence>
<dbReference type="AlphaFoldDB" id="A0A9P5ZI56"/>
<dbReference type="InterPro" id="IPR036397">
    <property type="entry name" value="RNaseH_sf"/>
</dbReference>
<keyword evidence="1" id="KW-0540">Nuclease</keyword>
<evidence type="ECO:0000313" key="5">
    <source>
        <dbReference type="Proteomes" id="UP000807025"/>
    </source>
</evidence>
<keyword evidence="2" id="KW-0378">Hydrolase</keyword>
<comment type="caution">
    <text evidence="4">The sequence shown here is derived from an EMBL/GenBank/DDBJ whole genome shotgun (WGS) entry which is preliminary data.</text>
</comment>
<reference evidence="4" key="1">
    <citation type="submission" date="2020-11" db="EMBL/GenBank/DDBJ databases">
        <authorList>
            <consortium name="DOE Joint Genome Institute"/>
            <person name="Ahrendt S."/>
            <person name="Riley R."/>
            <person name="Andreopoulos W."/>
            <person name="Labutti K."/>
            <person name="Pangilinan J."/>
            <person name="Ruiz-Duenas F.J."/>
            <person name="Barrasa J.M."/>
            <person name="Sanchez-Garcia M."/>
            <person name="Camarero S."/>
            <person name="Miyauchi S."/>
            <person name="Serrano A."/>
            <person name="Linde D."/>
            <person name="Babiker R."/>
            <person name="Drula E."/>
            <person name="Ayuso-Fernandez I."/>
            <person name="Pacheco R."/>
            <person name="Padilla G."/>
            <person name="Ferreira P."/>
            <person name="Barriuso J."/>
            <person name="Kellner H."/>
            <person name="Castanera R."/>
            <person name="Alfaro M."/>
            <person name="Ramirez L."/>
            <person name="Pisabarro A.G."/>
            <person name="Kuo A."/>
            <person name="Tritt A."/>
            <person name="Lipzen A."/>
            <person name="He G."/>
            <person name="Yan M."/>
            <person name="Ng V."/>
            <person name="Cullen D."/>
            <person name="Martin F."/>
            <person name="Rosso M.-N."/>
            <person name="Henrissat B."/>
            <person name="Hibbett D."/>
            <person name="Martinez A.T."/>
            <person name="Grigoriev I.V."/>
        </authorList>
    </citation>
    <scope>NUCLEOTIDE SEQUENCE</scope>
    <source>
        <strain evidence="4">ATCC 90797</strain>
    </source>
</reference>
<dbReference type="GO" id="GO:0006139">
    <property type="term" value="P:nucleobase-containing compound metabolic process"/>
    <property type="evidence" value="ECO:0007669"/>
    <property type="project" value="InterPro"/>
</dbReference>
<protein>
    <submittedName>
        <fullName evidence="4">Ribonuclease H-like protein</fullName>
    </submittedName>
</protein>
<accession>A0A9P5ZI56</accession>
<dbReference type="PANTHER" id="PTHR13620">
    <property type="entry name" value="3-5 EXONUCLEASE"/>
    <property type="match status" value="1"/>
</dbReference>
<dbReference type="InterPro" id="IPR002562">
    <property type="entry name" value="3'-5'_exonuclease_dom"/>
</dbReference>
<dbReference type="Proteomes" id="UP000807025">
    <property type="component" value="Unassembled WGS sequence"/>
</dbReference>
<organism evidence="4 5">
    <name type="scientific">Pleurotus eryngii</name>
    <name type="common">Boletus of the steppes</name>
    <dbReference type="NCBI Taxonomy" id="5323"/>
    <lineage>
        <taxon>Eukaryota</taxon>
        <taxon>Fungi</taxon>
        <taxon>Dikarya</taxon>
        <taxon>Basidiomycota</taxon>
        <taxon>Agaricomycotina</taxon>
        <taxon>Agaricomycetes</taxon>
        <taxon>Agaricomycetidae</taxon>
        <taxon>Agaricales</taxon>
        <taxon>Pleurotineae</taxon>
        <taxon>Pleurotaceae</taxon>
        <taxon>Pleurotus</taxon>
    </lineage>
</organism>
<sequence length="293" mass="32152">MNPPQQLPSFTPLPLLLASGVKNADEIVDKLGDEAVSNNFFGFDLEITTCKRVRLVQIATRQQAYIFDIDLLGGFPKSLEIFLGNPAYIKLGVGVAGDAKVLKKVHKVELRGGGELSRLHRMFDMSGAKLDIAFSLCVALQTLTEKWLGMRLDKSLQTGKEWDGTLGDHHYNYAAADACVAVAIYDKMMANHLLANARTSLWIFTDIDPSTAKCIGLSDDYAPHMATNPKYIKAIEGALRKAMEIFEQANDERPGDGNRTWTEQAMPNAVALCDALTTAFSAYHLNEAGLDIN</sequence>
<feature type="domain" description="3'-5' exonuclease" evidence="3">
    <location>
        <begin position="39"/>
        <end position="189"/>
    </location>
</feature>
<dbReference type="Gene3D" id="3.30.420.10">
    <property type="entry name" value="Ribonuclease H-like superfamily/Ribonuclease H"/>
    <property type="match status" value="1"/>
</dbReference>
<dbReference type="PANTHER" id="PTHR13620:SF104">
    <property type="entry name" value="EXONUCLEASE 3'-5' DOMAIN-CONTAINING PROTEIN 2"/>
    <property type="match status" value="1"/>
</dbReference>